<dbReference type="STRING" id="599839.J4IBQ2"/>
<dbReference type="Gene3D" id="3.30.40.10">
    <property type="entry name" value="Zinc/RING finger domain, C3HC4 (zinc finger)"/>
    <property type="match status" value="1"/>
</dbReference>
<dbReference type="Pfam" id="PF00097">
    <property type="entry name" value="zf-C3HC4"/>
    <property type="match status" value="1"/>
</dbReference>
<evidence type="ECO:0000256" key="12">
    <source>
        <dbReference type="ARBA" id="ARBA00022833"/>
    </source>
</evidence>
<keyword evidence="25" id="KW-1185">Reference proteome</keyword>
<evidence type="ECO:0000256" key="20">
    <source>
        <dbReference type="PROSITE-ProRule" id="PRU01256"/>
    </source>
</evidence>
<dbReference type="PROSITE" id="PS50089">
    <property type="entry name" value="ZF_RING_2"/>
    <property type="match status" value="1"/>
</dbReference>
<feature type="region of interest" description="Disordered" evidence="21">
    <location>
        <begin position="222"/>
        <end position="274"/>
    </location>
</feature>
<feature type="domain" description="UBZ4-type" evidence="23">
    <location>
        <begin position="196"/>
        <end position="224"/>
    </location>
</feature>
<evidence type="ECO:0000256" key="3">
    <source>
        <dbReference type="ARBA" id="ARBA00004906"/>
    </source>
</evidence>
<evidence type="ECO:0000256" key="10">
    <source>
        <dbReference type="ARBA" id="ARBA00022771"/>
    </source>
</evidence>
<dbReference type="InterPro" id="IPR017907">
    <property type="entry name" value="Znf_RING_CS"/>
</dbReference>
<evidence type="ECO:0000256" key="13">
    <source>
        <dbReference type="ARBA" id="ARBA00023125"/>
    </source>
</evidence>
<evidence type="ECO:0000259" key="22">
    <source>
        <dbReference type="PROSITE" id="PS50089"/>
    </source>
</evidence>
<dbReference type="GO" id="GO:0003697">
    <property type="term" value="F:single-stranded DNA binding"/>
    <property type="evidence" value="ECO:0007669"/>
    <property type="project" value="InterPro"/>
</dbReference>
<dbReference type="EMBL" id="HE797177">
    <property type="protein sequence ID" value="CCM05056.1"/>
    <property type="molecule type" value="Genomic_DNA"/>
</dbReference>
<dbReference type="Gene3D" id="3.30.160.60">
    <property type="entry name" value="Classic Zinc Finger"/>
    <property type="match status" value="1"/>
</dbReference>
<evidence type="ECO:0000256" key="9">
    <source>
        <dbReference type="ARBA" id="ARBA00022763"/>
    </source>
</evidence>
<protein>
    <recommendedName>
        <fullName evidence="6">Postreplication repair E3 ubiquitin-protein ligase RAD18</fullName>
        <ecNumber evidence="5">2.3.2.27</ecNumber>
    </recommendedName>
    <alternativeName>
        <fullName evidence="17">Postreplication repair E3 ubiquitin-protein ligase rad18</fullName>
    </alternativeName>
    <alternativeName>
        <fullName evidence="16 18">RING-type E3 ubiquitin transferase RAD18</fullName>
    </alternativeName>
</protein>
<reference evidence="24 25" key="1">
    <citation type="journal article" date="2012" name="Appl. Environ. Microbiol.">
        <title>Short-read sequencing for genomic analysis of the brown rot fungus Fibroporia radiculosa.</title>
        <authorList>
            <person name="Tang J.D."/>
            <person name="Perkins A.D."/>
            <person name="Sonstegard T.S."/>
            <person name="Schroeder S.G."/>
            <person name="Burgess S.C."/>
            <person name="Diehl S.V."/>
        </authorList>
    </citation>
    <scope>NUCLEOTIDE SEQUENCE [LARGE SCALE GENOMIC DNA]</scope>
    <source>
        <strain evidence="24 25">TFFH 294</strain>
    </source>
</reference>
<sequence length="423" mass="46739">MVFNNAQSFLDAADVPDPSDFPPSDSAPGLRQLDEALRCSICRELYAAPMTLNCGHCYCSLCIRSVLNEKQECPACRKFASEEHLRKNVAMESAVKAWALAREFVLRLSKEQERRAQLNGIDGVAEDIEGARPHKRRRRAHSSEVIHDDDVEIVGVSSRHFSSSGKVRRLSAEHARHSSCSSTPKSPSTPDNTDGPVECPLCQKRVPLDVINQHIDSSCRVFTSSSSTGASGSGTTHKGKQKQEWSKLLGSDSGSSRRAKEKGKGKERAGGELSEDEYLPKVSYHTIKDKRLLELLHEHELPTTGERAAWVRRHEKWVMMHNANADRASSDRRTRAQLRRDLRAWEDGLRAAASGKQRHVVTDAVAYQAANRAEFAQLVEAARPKKKPTEEEAADDGQTEGRGTGREDGPAIAIVLDDSVSES</sequence>
<dbReference type="InterPro" id="IPR039577">
    <property type="entry name" value="Rad18"/>
</dbReference>
<keyword evidence="9 20" id="KW-0227">DNA damage</keyword>
<comment type="catalytic activity">
    <reaction evidence="1">
        <text>S-ubiquitinyl-[E2 ubiquitin-conjugating enzyme]-L-cysteine + [acceptor protein]-L-lysine = [E2 ubiquitin-conjugating enzyme]-L-cysteine + N(6)-ubiquitinyl-[acceptor protein]-L-lysine.</text>
        <dbReference type="EC" id="2.3.2.27"/>
    </reaction>
</comment>
<dbReference type="SMART" id="SM00184">
    <property type="entry name" value="RING"/>
    <property type="match status" value="1"/>
</dbReference>
<evidence type="ECO:0000256" key="6">
    <source>
        <dbReference type="ARBA" id="ARBA00015551"/>
    </source>
</evidence>
<keyword evidence="13" id="KW-0238">DNA-binding</keyword>
<evidence type="ECO:0000256" key="17">
    <source>
        <dbReference type="ARBA" id="ARBA00074353"/>
    </source>
</evidence>
<comment type="subcellular location">
    <subcellularLocation>
        <location evidence="2">Nucleus</location>
    </subcellularLocation>
</comment>
<keyword evidence="11" id="KW-0833">Ubl conjugation pathway</keyword>
<dbReference type="PROSITE" id="PS00518">
    <property type="entry name" value="ZF_RING_1"/>
    <property type="match status" value="1"/>
</dbReference>
<dbReference type="InterPro" id="IPR004580">
    <property type="entry name" value="Rad18_fungi"/>
</dbReference>
<dbReference type="HOGENOM" id="CLU_028491_3_0_1"/>
<dbReference type="GO" id="GO:0006513">
    <property type="term" value="P:protein monoubiquitination"/>
    <property type="evidence" value="ECO:0007669"/>
    <property type="project" value="InterPro"/>
</dbReference>
<dbReference type="InterPro" id="IPR001841">
    <property type="entry name" value="Znf_RING"/>
</dbReference>
<feature type="region of interest" description="Disordered" evidence="21">
    <location>
        <begin position="164"/>
        <end position="194"/>
    </location>
</feature>
<evidence type="ECO:0000256" key="18">
    <source>
        <dbReference type="ARBA" id="ARBA00082369"/>
    </source>
</evidence>
<dbReference type="GO" id="GO:0006281">
    <property type="term" value="P:DNA repair"/>
    <property type="evidence" value="ECO:0007669"/>
    <property type="project" value="UniProtKB-KW"/>
</dbReference>
<dbReference type="Proteomes" id="UP000006352">
    <property type="component" value="Unassembled WGS sequence"/>
</dbReference>
<dbReference type="InParanoid" id="J4IBQ2"/>
<accession>J4IBQ2</accession>
<proteinExistence type="inferred from homology"/>
<dbReference type="AlphaFoldDB" id="J4IBQ2"/>
<evidence type="ECO:0000313" key="24">
    <source>
        <dbReference type="EMBL" id="CCM05056.1"/>
    </source>
</evidence>
<evidence type="ECO:0000256" key="21">
    <source>
        <dbReference type="SAM" id="MobiDB-lite"/>
    </source>
</evidence>
<dbReference type="SUPFAM" id="SSF57850">
    <property type="entry name" value="RING/U-box"/>
    <property type="match status" value="1"/>
</dbReference>
<dbReference type="RefSeq" id="XP_012184339.1">
    <property type="nucleotide sequence ID" value="XM_012328949.1"/>
</dbReference>
<keyword evidence="7" id="KW-0808">Transferase</keyword>
<evidence type="ECO:0000256" key="5">
    <source>
        <dbReference type="ARBA" id="ARBA00012483"/>
    </source>
</evidence>
<comment type="pathway">
    <text evidence="3">Protein modification; protein ubiquitination.</text>
</comment>
<dbReference type="PANTHER" id="PTHR14134:SF2">
    <property type="entry name" value="E3 UBIQUITIN-PROTEIN LIGASE RAD18"/>
    <property type="match status" value="1"/>
</dbReference>
<name>J4IBQ2_9APHY</name>
<dbReference type="FunFam" id="3.30.40.10:FF:000172">
    <property type="entry name" value="E3 ubiquitin-protein ligase RAD18"/>
    <property type="match status" value="1"/>
</dbReference>
<dbReference type="InterPro" id="IPR018957">
    <property type="entry name" value="Znf_C3HC4_RING-type"/>
</dbReference>
<feature type="compositionally biased region" description="Low complexity" evidence="21">
    <location>
        <begin position="222"/>
        <end position="236"/>
    </location>
</feature>
<dbReference type="InterPro" id="IPR013083">
    <property type="entry name" value="Znf_RING/FYVE/PHD"/>
</dbReference>
<dbReference type="PROSITE" id="PS51908">
    <property type="entry name" value="ZF_UBZ4"/>
    <property type="match status" value="1"/>
</dbReference>
<dbReference type="GO" id="GO:0097505">
    <property type="term" value="C:Rad6-Rad18 complex"/>
    <property type="evidence" value="ECO:0007669"/>
    <property type="project" value="TreeGrafter"/>
</dbReference>
<dbReference type="SMART" id="SM00734">
    <property type="entry name" value="ZnF_Rad18"/>
    <property type="match status" value="1"/>
</dbReference>
<organism evidence="24 25">
    <name type="scientific">Fibroporia radiculosa</name>
    <dbReference type="NCBI Taxonomy" id="599839"/>
    <lineage>
        <taxon>Eukaryota</taxon>
        <taxon>Fungi</taxon>
        <taxon>Dikarya</taxon>
        <taxon>Basidiomycota</taxon>
        <taxon>Agaricomycotina</taxon>
        <taxon>Agaricomycetes</taxon>
        <taxon>Polyporales</taxon>
        <taxon>Fibroporiaceae</taxon>
        <taxon>Fibroporia</taxon>
    </lineage>
</organism>
<gene>
    <name evidence="24" type="ORF">FIBRA_07259</name>
</gene>
<keyword evidence="14 20" id="KW-0234">DNA repair</keyword>
<dbReference type="FunCoup" id="J4IBQ2">
    <property type="interactions" value="152"/>
</dbReference>
<evidence type="ECO:0000256" key="4">
    <source>
        <dbReference type="ARBA" id="ARBA00009506"/>
    </source>
</evidence>
<dbReference type="OrthoDB" id="9049620at2759"/>
<evidence type="ECO:0000256" key="15">
    <source>
        <dbReference type="ARBA" id="ARBA00023242"/>
    </source>
</evidence>
<evidence type="ECO:0000256" key="7">
    <source>
        <dbReference type="ARBA" id="ARBA00022679"/>
    </source>
</evidence>
<comment type="similarity">
    <text evidence="4">Belongs to the RAD18 family.</text>
</comment>
<evidence type="ECO:0000256" key="19">
    <source>
        <dbReference type="PROSITE-ProRule" id="PRU00175"/>
    </source>
</evidence>
<evidence type="ECO:0000313" key="25">
    <source>
        <dbReference type="Proteomes" id="UP000006352"/>
    </source>
</evidence>
<keyword evidence="15" id="KW-0539">Nucleus</keyword>
<dbReference type="InterPro" id="IPR006642">
    <property type="entry name" value="Rad18_UBZ4"/>
</dbReference>
<feature type="domain" description="RING-type" evidence="22">
    <location>
        <begin position="39"/>
        <end position="77"/>
    </location>
</feature>
<evidence type="ECO:0000259" key="23">
    <source>
        <dbReference type="PROSITE" id="PS51908"/>
    </source>
</evidence>
<evidence type="ECO:0000256" key="16">
    <source>
        <dbReference type="ARBA" id="ARBA00031783"/>
    </source>
</evidence>
<dbReference type="GO" id="GO:0061630">
    <property type="term" value="F:ubiquitin protein ligase activity"/>
    <property type="evidence" value="ECO:0007669"/>
    <property type="project" value="UniProtKB-EC"/>
</dbReference>
<dbReference type="GO" id="GO:0008270">
    <property type="term" value="F:zinc ion binding"/>
    <property type="evidence" value="ECO:0007669"/>
    <property type="project" value="UniProtKB-KW"/>
</dbReference>
<keyword evidence="12" id="KW-0862">Zinc</keyword>
<keyword evidence="8" id="KW-0479">Metal-binding</keyword>
<evidence type="ECO:0000256" key="11">
    <source>
        <dbReference type="ARBA" id="ARBA00022786"/>
    </source>
</evidence>
<dbReference type="EC" id="2.3.2.27" evidence="5"/>
<keyword evidence="10 19" id="KW-0863">Zinc-finger</keyword>
<dbReference type="GO" id="GO:0006301">
    <property type="term" value="P:DNA damage tolerance"/>
    <property type="evidence" value="ECO:0007669"/>
    <property type="project" value="InterPro"/>
</dbReference>
<evidence type="ECO:0000256" key="1">
    <source>
        <dbReference type="ARBA" id="ARBA00000900"/>
    </source>
</evidence>
<feature type="compositionally biased region" description="Low complexity" evidence="21">
    <location>
        <begin position="178"/>
        <end position="190"/>
    </location>
</feature>
<dbReference type="PANTHER" id="PTHR14134">
    <property type="entry name" value="E3 UBIQUITIN-PROTEIN LIGASE RAD18"/>
    <property type="match status" value="1"/>
</dbReference>
<dbReference type="NCBIfam" id="TIGR00599">
    <property type="entry name" value="rad18"/>
    <property type="match status" value="1"/>
</dbReference>
<evidence type="ECO:0000256" key="14">
    <source>
        <dbReference type="ARBA" id="ARBA00023204"/>
    </source>
</evidence>
<evidence type="ECO:0000256" key="8">
    <source>
        <dbReference type="ARBA" id="ARBA00022723"/>
    </source>
</evidence>
<evidence type="ECO:0000256" key="2">
    <source>
        <dbReference type="ARBA" id="ARBA00004123"/>
    </source>
</evidence>
<dbReference type="GeneID" id="24099967"/>
<feature type="region of interest" description="Disordered" evidence="21">
    <location>
        <begin position="380"/>
        <end position="423"/>
    </location>
</feature>
<dbReference type="GO" id="GO:0005634">
    <property type="term" value="C:nucleus"/>
    <property type="evidence" value="ECO:0007669"/>
    <property type="project" value="UniProtKB-SubCell"/>
</dbReference>